<dbReference type="InterPro" id="IPR010502">
    <property type="entry name" value="Carb-bd_dom_fam9"/>
</dbReference>
<dbReference type="SUPFAM" id="SSF51445">
    <property type="entry name" value="(Trans)glycosidases"/>
    <property type="match status" value="1"/>
</dbReference>
<dbReference type="PANTHER" id="PTHR35532:SF5">
    <property type="entry name" value="CARBOHYDRATE-BINDING DOMAIN-CONTAINING PROTEIN"/>
    <property type="match status" value="1"/>
</dbReference>
<reference evidence="2" key="1">
    <citation type="journal article" date="2021" name="PeerJ">
        <title>Extensive microbial diversity within the chicken gut microbiome revealed by metagenomics and culture.</title>
        <authorList>
            <person name="Gilroy R."/>
            <person name="Ravi A."/>
            <person name="Getino M."/>
            <person name="Pursley I."/>
            <person name="Horton D.L."/>
            <person name="Alikhan N.F."/>
            <person name="Baker D."/>
            <person name="Gharbi K."/>
            <person name="Hall N."/>
            <person name="Watson M."/>
            <person name="Adriaenssens E.M."/>
            <person name="Foster-Nyarko E."/>
            <person name="Jarju S."/>
            <person name="Secka A."/>
            <person name="Antonio M."/>
            <person name="Oren A."/>
            <person name="Chaudhuri R.R."/>
            <person name="La Ragione R."/>
            <person name="Hildebrand F."/>
            <person name="Pallen M.J."/>
        </authorList>
    </citation>
    <scope>NUCLEOTIDE SEQUENCE</scope>
    <source>
        <strain evidence="2">14975</strain>
    </source>
</reference>
<dbReference type="Gene3D" id="3.20.20.80">
    <property type="entry name" value="Glycosidases"/>
    <property type="match status" value="1"/>
</dbReference>
<sequence>MIELRTLTAAALALSAAAPIRADLENLPLPPVSVCQRCTGPITIDGKADEADWKAAIPLSPLRDIEGGAIADETRIRLLWDDQYLYVLAEMKEPDLRATLTEHDSVIYQDPDFEIFIDPDGDGLNYVEWEVNALGTTWDLFLPRPYRHGDNLVLHDWEMPGLRHAVALHGTLNRPGDRDEGWTVEVAIPWRSITSHASLPRRDEAPAAGSSLRMNFSRVNWRVAADPTAPGGYRKLCDDAGVPLPESNHVWAPTGRVNIHMPERWGEVILSEKPAGVWESRLPDPDEELRLSLYGYLNAQLEQRNRSGRFALSPEEASEAGCTLPRHARLVCLSEQHFVIEARSPRTGRLWRLDSEGRLSRGEAAYELPEICLWVHGYAPMSDADREREFARMAEAGVTTVIPGGSIEDLRRLTPMARRAGLRVITWLWALNRPDDEEALRHPDWYAVSREGKSCYSEADRPYVAYYQFLCPNHPEVRRHLCALAAEQAQIPGSDGVQLDYMRLPDVILPRALWEQYGLVQDRELPPYDFCYCERCLKLFAEQYGRAPLEDPTQDAEWREFRLASVARLANALCDEIRLRNKYAACAVFPTPEIAARLVRQDWSRFRLDLALPMDYYSFYAEPRSWLGRVLSEARRQTQDRMALAPGLHLPDVRPDELPRELDLLYRGGARRIALFCDSEFTPEHADALRRWLDALRDKRRPEALAP</sequence>
<dbReference type="SUPFAM" id="SSF49344">
    <property type="entry name" value="CBD9-like"/>
    <property type="match status" value="1"/>
</dbReference>
<organism evidence="2 3">
    <name type="scientific">Candidatus Akkermansia intestinigallinarum</name>
    <dbReference type="NCBI Taxonomy" id="2838431"/>
    <lineage>
        <taxon>Bacteria</taxon>
        <taxon>Pseudomonadati</taxon>
        <taxon>Verrucomicrobiota</taxon>
        <taxon>Verrucomicrobiia</taxon>
        <taxon>Verrucomicrobiales</taxon>
        <taxon>Akkermansiaceae</taxon>
        <taxon>Akkermansia</taxon>
    </lineage>
</organism>
<dbReference type="EMBL" id="DXFQ01000028">
    <property type="protein sequence ID" value="HIX19329.1"/>
    <property type="molecule type" value="Genomic_DNA"/>
</dbReference>
<evidence type="ECO:0000313" key="3">
    <source>
        <dbReference type="Proteomes" id="UP000823964"/>
    </source>
</evidence>
<reference evidence="2" key="2">
    <citation type="submission" date="2021-04" db="EMBL/GenBank/DDBJ databases">
        <authorList>
            <person name="Gilroy R."/>
        </authorList>
    </citation>
    <scope>NUCLEOTIDE SEQUENCE</scope>
    <source>
        <strain evidence="2">14975</strain>
    </source>
</reference>
<evidence type="ECO:0000259" key="1">
    <source>
        <dbReference type="Pfam" id="PF06452"/>
    </source>
</evidence>
<feature type="domain" description="Carbohydrate-binding" evidence="1">
    <location>
        <begin position="44"/>
        <end position="272"/>
    </location>
</feature>
<dbReference type="GO" id="GO:0016052">
    <property type="term" value="P:carbohydrate catabolic process"/>
    <property type="evidence" value="ECO:0007669"/>
    <property type="project" value="InterPro"/>
</dbReference>
<accession>A0A9D1VAC7</accession>
<dbReference type="Gene3D" id="2.60.40.1190">
    <property type="match status" value="1"/>
</dbReference>
<protein>
    <recommendedName>
        <fullName evidence="1">Carbohydrate-binding domain-containing protein</fullName>
    </recommendedName>
</protein>
<name>A0A9D1VAC7_9BACT</name>
<dbReference type="Proteomes" id="UP000823964">
    <property type="component" value="Unassembled WGS sequence"/>
</dbReference>
<proteinExistence type="predicted"/>
<dbReference type="InterPro" id="IPR017853">
    <property type="entry name" value="GH"/>
</dbReference>
<dbReference type="Pfam" id="PF06452">
    <property type="entry name" value="CBM9_1"/>
    <property type="match status" value="1"/>
</dbReference>
<dbReference type="GO" id="GO:0030246">
    <property type="term" value="F:carbohydrate binding"/>
    <property type="evidence" value="ECO:0007669"/>
    <property type="project" value="InterPro"/>
</dbReference>
<evidence type="ECO:0000313" key="2">
    <source>
        <dbReference type="EMBL" id="HIX19329.1"/>
    </source>
</evidence>
<dbReference type="AlphaFoldDB" id="A0A9D1VAC7"/>
<dbReference type="CDD" id="cd09620">
    <property type="entry name" value="CBM9_like_3"/>
    <property type="match status" value="1"/>
</dbReference>
<dbReference type="PANTHER" id="PTHR35532">
    <property type="entry name" value="SIMILAR TO POLYHYDROXYALKANOATE DEPOLYMERASE"/>
    <property type="match status" value="1"/>
</dbReference>
<comment type="caution">
    <text evidence="2">The sequence shown here is derived from an EMBL/GenBank/DDBJ whole genome shotgun (WGS) entry which is preliminary data.</text>
</comment>
<dbReference type="GO" id="GO:0004553">
    <property type="term" value="F:hydrolase activity, hydrolyzing O-glycosyl compounds"/>
    <property type="evidence" value="ECO:0007669"/>
    <property type="project" value="InterPro"/>
</dbReference>
<gene>
    <name evidence="2" type="ORF">H9862_01850</name>
</gene>